<keyword evidence="7" id="KW-0802">TPR repeat</keyword>
<dbReference type="GO" id="GO:0005778">
    <property type="term" value="C:peroxisomal membrane"/>
    <property type="evidence" value="ECO:0007669"/>
    <property type="project" value="TreeGrafter"/>
</dbReference>
<dbReference type="Pfam" id="PF14853">
    <property type="entry name" value="Fis1_TPR_C"/>
    <property type="match status" value="1"/>
</dbReference>
<evidence type="ECO:0000256" key="5">
    <source>
        <dbReference type="ARBA" id="ARBA00022737"/>
    </source>
</evidence>
<evidence type="ECO:0000256" key="11">
    <source>
        <dbReference type="ARBA" id="ARBA00025016"/>
    </source>
</evidence>
<evidence type="ECO:0000256" key="4">
    <source>
        <dbReference type="ARBA" id="ARBA00022692"/>
    </source>
</evidence>
<dbReference type="EMBL" id="KV417591">
    <property type="protein sequence ID" value="KZP16642.1"/>
    <property type="molecule type" value="Genomic_DNA"/>
</dbReference>
<evidence type="ECO:0000256" key="3">
    <source>
        <dbReference type="ARBA" id="ARBA00014314"/>
    </source>
</evidence>
<proteinExistence type="inferred from homology"/>
<keyword evidence="9 12" id="KW-0496">Mitochondrion</keyword>
<comment type="subcellular location">
    <subcellularLocation>
        <location evidence="1">Mitochondrion outer membrane</location>
        <topology evidence="1">Single-pass membrane protein</topology>
    </subcellularLocation>
</comment>
<dbReference type="PIRSF" id="PIRSF008835">
    <property type="entry name" value="TPR_repeat_11_Fis1"/>
    <property type="match status" value="1"/>
</dbReference>
<dbReference type="InterPro" id="IPR028058">
    <property type="entry name" value="Fis1_TPR_N"/>
</dbReference>
<keyword evidence="15" id="KW-1185">Reference proteome</keyword>
<dbReference type="InterPro" id="IPR011990">
    <property type="entry name" value="TPR-like_helical_dom_sf"/>
</dbReference>
<evidence type="ECO:0000256" key="8">
    <source>
        <dbReference type="ARBA" id="ARBA00022989"/>
    </source>
</evidence>
<gene>
    <name evidence="14" type="ORF">FIBSPDRAFT_912262</name>
</gene>
<dbReference type="GO" id="GO:0005741">
    <property type="term" value="C:mitochondrial outer membrane"/>
    <property type="evidence" value="ECO:0007669"/>
    <property type="project" value="UniProtKB-SubCell"/>
</dbReference>
<dbReference type="Proteomes" id="UP000076532">
    <property type="component" value="Unassembled WGS sequence"/>
</dbReference>
<dbReference type="Pfam" id="PF14852">
    <property type="entry name" value="Fis1_TPR_N"/>
    <property type="match status" value="1"/>
</dbReference>
<dbReference type="OrthoDB" id="421154at2759"/>
<dbReference type="GO" id="GO:0000266">
    <property type="term" value="P:mitochondrial fission"/>
    <property type="evidence" value="ECO:0007669"/>
    <property type="project" value="UniProtKB-UniRule"/>
</dbReference>
<dbReference type="PANTHER" id="PTHR13247:SF0">
    <property type="entry name" value="MITOCHONDRIAL FISSION 1 PROTEIN"/>
    <property type="match status" value="1"/>
</dbReference>
<comment type="similarity">
    <text evidence="2 12">Belongs to the FIS1 family.</text>
</comment>
<evidence type="ECO:0000256" key="7">
    <source>
        <dbReference type="ARBA" id="ARBA00022803"/>
    </source>
</evidence>
<dbReference type="GO" id="GO:0016559">
    <property type="term" value="P:peroxisome fission"/>
    <property type="evidence" value="ECO:0007669"/>
    <property type="project" value="TreeGrafter"/>
</dbReference>
<sequence length="155" mass="17315">MPTDLPYAADAEVSLSYDELEVLRIQYQKELAQSHITVQTKFNYAWGLVKSPKREHQAEGVRLLQELYRAEPSRRRECLYYLALGHFKMGNYEEAKKFNGLLVDKEPTNMQALSLGQLIDQGVTKEGYIGMALAGGVAAVGALLVGGLIRRAARK</sequence>
<dbReference type="InterPro" id="IPR016543">
    <property type="entry name" value="Fis1"/>
</dbReference>
<comment type="domain">
    <text evidence="12">The C-terminus is required for mitochondrial localization, while the N-terminus is necessary for mitochondrial fission.</text>
</comment>
<dbReference type="CDD" id="cd12212">
    <property type="entry name" value="Fis1"/>
    <property type="match status" value="1"/>
</dbReference>
<protein>
    <recommendedName>
        <fullName evidence="3 12">Mitochondrial fission 1 protein</fullName>
    </recommendedName>
</protein>
<feature type="transmembrane region" description="Helical" evidence="13">
    <location>
        <begin position="128"/>
        <end position="149"/>
    </location>
</feature>
<keyword evidence="6 12" id="KW-1000">Mitochondrion outer membrane</keyword>
<dbReference type="SUPFAM" id="SSF48452">
    <property type="entry name" value="TPR-like"/>
    <property type="match status" value="1"/>
</dbReference>
<evidence type="ECO:0000313" key="14">
    <source>
        <dbReference type="EMBL" id="KZP16642.1"/>
    </source>
</evidence>
<keyword evidence="5" id="KW-0677">Repeat</keyword>
<evidence type="ECO:0000256" key="10">
    <source>
        <dbReference type="ARBA" id="ARBA00023136"/>
    </source>
</evidence>
<organism evidence="14 15">
    <name type="scientific">Athelia psychrophila</name>
    <dbReference type="NCBI Taxonomy" id="1759441"/>
    <lineage>
        <taxon>Eukaryota</taxon>
        <taxon>Fungi</taxon>
        <taxon>Dikarya</taxon>
        <taxon>Basidiomycota</taxon>
        <taxon>Agaricomycotina</taxon>
        <taxon>Agaricomycetes</taxon>
        <taxon>Agaricomycetidae</taxon>
        <taxon>Atheliales</taxon>
        <taxon>Atheliaceae</taxon>
        <taxon>Athelia</taxon>
    </lineage>
</organism>
<keyword evidence="8 13" id="KW-1133">Transmembrane helix</keyword>
<evidence type="ECO:0000313" key="15">
    <source>
        <dbReference type="Proteomes" id="UP000076532"/>
    </source>
</evidence>
<name>A0A166FBZ6_9AGAM</name>
<dbReference type="InterPro" id="IPR028061">
    <property type="entry name" value="Fis1_TPR_C"/>
</dbReference>
<evidence type="ECO:0000256" key="13">
    <source>
        <dbReference type="SAM" id="Phobius"/>
    </source>
</evidence>
<evidence type="ECO:0000256" key="2">
    <source>
        <dbReference type="ARBA" id="ARBA00008937"/>
    </source>
</evidence>
<keyword evidence="4 13" id="KW-0812">Transmembrane</keyword>
<dbReference type="PANTHER" id="PTHR13247">
    <property type="entry name" value="TETRATRICOPEPTIDE REPEAT PROTEIN 11 TPR REPEAT PROTEIN 11"/>
    <property type="match status" value="1"/>
</dbReference>
<keyword evidence="10 12" id="KW-0472">Membrane</keyword>
<evidence type="ECO:0000256" key="12">
    <source>
        <dbReference type="PIRNR" id="PIRNR008835"/>
    </source>
</evidence>
<reference evidence="14 15" key="1">
    <citation type="journal article" date="2016" name="Mol. Biol. Evol.">
        <title>Comparative Genomics of Early-Diverging Mushroom-Forming Fungi Provides Insights into the Origins of Lignocellulose Decay Capabilities.</title>
        <authorList>
            <person name="Nagy L.G."/>
            <person name="Riley R."/>
            <person name="Tritt A."/>
            <person name="Adam C."/>
            <person name="Daum C."/>
            <person name="Floudas D."/>
            <person name="Sun H."/>
            <person name="Yadav J.S."/>
            <person name="Pangilinan J."/>
            <person name="Larsson K.H."/>
            <person name="Matsuura K."/>
            <person name="Barry K."/>
            <person name="Labutti K."/>
            <person name="Kuo R."/>
            <person name="Ohm R.A."/>
            <person name="Bhattacharya S.S."/>
            <person name="Shirouzu T."/>
            <person name="Yoshinaga Y."/>
            <person name="Martin F.M."/>
            <person name="Grigoriev I.V."/>
            <person name="Hibbett D.S."/>
        </authorList>
    </citation>
    <scope>NUCLEOTIDE SEQUENCE [LARGE SCALE GENOMIC DNA]</scope>
    <source>
        <strain evidence="14 15">CBS 109695</strain>
    </source>
</reference>
<comment type="function">
    <text evidence="11">Has a role in mitochondrial fission. Has a role in outer membrane fission but not matrix separation.</text>
</comment>
<dbReference type="FunFam" id="1.25.40.10:FF:000179">
    <property type="entry name" value="Mitochondrial fission 1 protein"/>
    <property type="match status" value="1"/>
</dbReference>
<evidence type="ECO:0000256" key="6">
    <source>
        <dbReference type="ARBA" id="ARBA00022787"/>
    </source>
</evidence>
<evidence type="ECO:0000256" key="1">
    <source>
        <dbReference type="ARBA" id="ARBA00004572"/>
    </source>
</evidence>
<dbReference type="STRING" id="436010.A0A166FBZ6"/>
<evidence type="ECO:0000256" key="9">
    <source>
        <dbReference type="ARBA" id="ARBA00023128"/>
    </source>
</evidence>
<accession>A0A166FBZ6</accession>
<dbReference type="AlphaFoldDB" id="A0A166FBZ6"/>
<dbReference type="InterPro" id="IPR033745">
    <property type="entry name" value="Fis1_cytosol"/>
</dbReference>
<dbReference type="GO" id="GO:0000422">
    <property type="term" value="P:autophagy of mitochondrion"/>
    <property type="evidence" value="ECO:0007669"/>
    <property type="project" value="TreeGrafter"/>
</dbReference>
<dbReference type="Gene3D" id="1.25.40.10">
    <property type="entry name" value="Tetratricopeptide repeat domain"/>
    <property type="match status" value="1"/>
</dbReference>